<evidence type="ECO:0000256" key="6">
    <source>
        <dbReference type="ARBA" id="ARBA00022448"/>
    </source>
</evidence>
<feature type="transmembrane region" description="Helical" evidence="18">
    <location>
        <begin position="79"/>
        <end position="98"/>
    </location>
</feature>
<comment type="catalytic activity">
    <reaction evidence="17 18">
        <text>a ubiquinone + NADH + 5 H(+)(in) = a ubiquinol + NAD(+) + 4 H(+)(out)</text>
        <dbReference type="Rhea" id="RHEA:29091"/>
        <dbReference type="Rhea" id="RHEA-COMP:9565"/>
        <dbReference type="Rhea" id="RHEA-COMP:9566"/>
        <dbReference type="ChEBI" id="CHEBI:15378"/>
        <dbReference type="ChEBI" id="CHEBI:16389"/>
        <dbReference type="ChEBI" id="CHEBI:17976"/>
        <dbReference type="ChEBI" id="CHEBI:57540"/>
        <dbReference type="ChEBI" id="CHEBI:57945"/>
        <dbReference type="EC" id="7.1.1.2"/>
    </reaction>
</comment>
<keyword evidence="14 18" id="KW-0830">Ubiquinone</keyword>
<evidence type="ECO:0000256" key="2">
    <source>
        <dbReference type="ARBA" id="ARBA00004448"/>
    </source>
</evidence>
<evidence type="ECO:0000256" key="18">
    <source>
        <dbReference type="RuleBase" id="RU003403"/>
    </source>
</evidence>
<keyword evidence="6" id="KW-0813">Transport</keyword>
<feature type="transmembrane region" description="Helical" evidence="18">
    <location>
        <begin position="12"/>
        <end position="44"/>
    </location>
</feature>
<accession>A0A344A2B8</accession>
<comment type="similarity">
    <text evidence="3 18">Belongs to the complex I subunit 2 family.</text>
</comment>
<keyword evidence="8 18" id="KW-0812">Transmembrane</keyword>
<evidence type="ECO:0000256" key="5">
    <source>
        <dbReference type="ARBA" id="ARBA00021008"/>
    </source>
</evidence>
<feature type="transmembrane region" description="Helical" evidence="18">
    <location>
        <begin position="299"/>
        <end position="320"/>
    </location>
</feature>
<keyword evidence="16 18" id="KW-0472">Membrane</keyword>
<evidence type="ECO:0000256" key="11">
    <source>
        <dbReference type="ARBA" id="ARBA00022982"/>
    </source>
</evidence>
<evidence type="ECO:0000256" key="4">
    <source>
        <dbReference type="ARBA" id="ARBA00012944"/>
    </source>
</evidence>
<dbReference type="AlphaFoldDB" id="A0A344A2B8"/>
<evidence type="ECO:0000256" key="12">
    <source>
        <dbReference type="ARBA" id="ARBA00022989"/>
    </source>
</evidence>
<comment type="subcellular location">
    <subcellularLocation>
        <location evidence="2 18">Mitochondrion inner membrane</location>
        <topology evidence="2 18">Multi-pass membrane protein</topology>
    </subcellularLocation>
</comment>
<evidence type="ECO:0000256" key="16">
    <source>
        <dbReference type="ARBA" id="ARBA00023136"/>
    </source>
</evidence>
<evidence type="ECO:0000256" key="13">
    <source>
        <dbReference type="ARBA" id="ARBA00023027"/>
    </source>
</evidence>
<organism evidence="20">
    <name type="scientific">Freysuila caesalpiniae</name>
    <dbReference type="NCBI Taxonomy" id="2008487"/>
    <lineage>
        <taxon>Eukaryota</taxon>
        <taxon>Metazoa</taxon>
        <taxon>Ecdysozoa</taxon>
        <taxon>Arthropoda</taxon>
        <taxon>Hexapoda</taxon>
        <taxon>Insecta</taxon>
        <taxon>Pterygota</taxon>
        <taxon>Neoptera</taxon>
        <taxon>Paraneoptera</taxon>
        <taxon>Hemiptera</taxon>
        <taxon>Sternorrhyncha</taxon>
        <taxon>Psylloidea</taxon>
        <taxon>Psyllidae</taxon>
        <taxon>Aphalaroidinae</taxon>
        <taxon>Freysuila</taxon>
    </lineage>
</organism>
<feature type="transmembrane region" description="Helical" evidence="18">
    <location>
        <begin position="186"/>
        <end position="208"/>
    </location>
</feature>
<name>A0A344A2B8_9HEMI</name>
<evidence type="ECO:0000256" key="17">
    <source>
        <dbReference type="ARBA" id="ARBA00049551"/>
    </source>
</evidence>
<keyword evidence="11 18" id="KW-0249">Electron transport</keyword>
<dbReference type="Pfam" id="PF00361">
    <property type="entry name" value="Proton_antipo_M"/>
    <property type="match status" value="1"/>
</dbReference>
<dbReference type="PRINTS" id="PR01436">
    <property type="entry name" value="NADHDHGNASE2"/>
</dbReference>
<dbReference type="PANTHER" id="PTHR46552:SF1">
    <property type="entry name" value="NADH-UBIQUINONE OXIDOREDUCTASE CHAIN 2"/>
    <property type="match status" value="1"/>
</dbReference>
<feature type="transmembrane region" description="Helical" evidence="18">
    <location>
        <begin position="145"/>
        <end position="165"/>
    </location>
</feature>
<dbReference type="GO" id="GO:0005743">
    <property type="term" value="C:mitochondrial inner membrane"/>
    <property type="evidence" value="ECO:0007669"/>
    <property type="project" value="UniProtKB-SubCell"/>
</dbReference>
<dbReference type="GO" id="GO:0006120">
    <property type="term" value="P:mitochondrial electron transport, NADH to ubiquinone"/>
    <property type="evidence" value="ECO:0007669"/>
    <property type="project" value="InterPro"/>
</dbReference>
<feature type="transmembrane region" description="Helical" evidence="18">
    <location>
        <begin position="260"/>
        <end position="279"/>
    </location>
</feature>
<keyword evidence="13 18" id="KW-0520">NAD</keyword>
<dbReference type="GO" id="GO:0008137">
    <property type="term" value="F:NADH dehydrogenase (ubiquinone) activity"/>
    <property type="evidence" value="ECO:0007669"/>
    <property type="project" value="UniProtKB-EC"/>
</dbReference>
<reference evidence="20" key="1">
    <citation type="submission" date="2018-02" db="EMBL/GenBank/DDBJ databases">
        <title>Resolving the psyllid tree of life: Phylogenomic analysis of the superfamily Psylloidea (Hemiptera).</title>
        <authorList>
            <person name="Percy D.M."/>
            <person name="Sveinsson S."/>
            <person name="Lemmon A.R."/>
            <person name="Lemmon E.M."/>
            <person name="Ouvrard D."/>
            <person name="Burckhardt D."/>
        </authorList>
    </citation>
    <scope>NUCLEOTIDE SEQUENCE</scope>
    <source>
        <strain evidence="20">DP2.idba.160_circ</strain>
    </source>
</reference>
<keyword evidence="10 18" id="KW-1278">Translocase</keyword>
<protein>
    <recommendedName>
        <fullName evidence="5 18">NADH-ubiquinone oxidoreductase chain 2</fullName>
        <ecNumber evidence="4 18">7.1.1.2</ecNumber>
    </recommendedName>
</protein>
<geneLocation type="mitochondrion" evidence="20"/>
<evidence type="ECO:0000256" key="7">
    <source>
        <dbReference type="ARBA" id="ARBA00022660"/>
    </source>
</evidence>
<evidence type="ECO:0000256" key="3">
    <source>
        <dbReference type="ARBA" id="ARBA00007012"/>
    </source>
</evidence>
<proteinExistence type="inferred from homology"/>
<evidence type="ECO:0000256" key="14">
    <source>
        <dbReference type="ARBA" id="ARBA00023075"/>
    </source>
</evidence>
<feature type="transmembrane region" description="Helical" evidence="18">
    <location>
        <begin position="228"/>
        <end position="248"/>
    </location>
</feature>
<comment type="function">
    <text evidence="1">Core subunit of the mitochondrial membrane respiratory chain NADH dehydrogenase (Complex I) that is believed to belong to the minimal assembly required for catalysis. Complex I functions in the transfer of electrons from NADH to the respiratory chain. The immediate electron acceptor for the enzyme is believed to be ubiquinone.</text>
</comment>
<evidence type="ECO:0000313" key="20">
    <source>
        <dbReference type="EMBL" id="AWU48909.1"/>
    </source>
</evidence>
<gene>
    <name evidence="20" type="primary">nad2</name>
</gene>
<feature type="transmembrane region" description="Helical" evidence="18">
    <location>
        <begin position="119"/>
        <end position="139"/>
    </location>
</feature>
<feature type="domain" description="NADH:quinone oxidoreductase/Mrp antiporter transmembrane" evidence="19">
    <location>
        <begin position="22"/>
        <end position="271"/>
    </location>
</feature>
<sequence length="321" mass="37793">MKNFNFIVMPLYVVSIIFALSSSSWMMIWISMEMNLLTFIFLILKKKTNMSMESSMKYFLIQSSGSLIFLFSLMTNMTYYNQMFTLSALVPPLALILKSGMAPLHTWTPEIVSKFNYQSLYLFITFQKIVPLTIMFSSWSDMMSWIMIFNIMIGSIGGLTQSSIYKMILYSSINNSGWMIMSLMESMFMFTLYFLIYSMMNFMVINFLEKNQIKWIIQIKSYSHYKKYLFSSMMLSLSGLPPFMGFLTKWLVISMLYTNYKMIIMISLMFSILTMFFYIKCSITLLSSSFWLNKWNINYPTPSNIFLVINIFSPLIYFTLT</sequence>
<evidence type="ECO:0000256" key="15">
    <source>
        <dbReference type="ARBA" id="ARBA00023128"/>
    </source>
</evidence>
<keyword evidence="7 18" id="KW-0679">Respiratory chain</keyword>
<evidence type="ECO:0000256" key="9">
    <source>
        <dbReference type="ARBA" id="ARBA00022792"/>
    </source>
</evidence>
<keyword evidence="9 18" id="KW-0999">Mitochondrion inner membrane</keyword>
<dbReference type="InterPro" id="IPR050175">
    <property type="entry name" value="Complex_I_Subunit_2"/>
</dbReference>
<comment type="function">
    <text evidence="18">Core subunit of the mitochondrial membrane respiratory chain NADH dehydrogenase (Complex I) which catalyzes electron transfer from NADH through the respiratory chain, using ubiquinone as an electron acceptor. Essential for the catalytic activity and assembly of complex I.</text>
</comment>
<evidence type="ECO:0000256" key="8">
    <source>
        <dbReference type="ARBA" id="ARBA00022692"/>
    </source>
</evidence>
<evidence type="ECO:0000256" key="10">
    <source>
        <dbReference type="ARBA" id="ARBA00022967"/>
    </source>
</evidence>
<keyword evidence="15 18" id="KW-0496">Mitochondrion</keyword>
<evidence type="ECO:0000259" key="19">
    <source>
        <dbReference type="Pfam" id="PF00361"/>
    </source>
</evidence>
<dbReference type="PANTHER" id="PTHR46552">
    <property type="entry name" value="NADH-UBIQUINONE OXIDOREDUCTASE CHAIN 2"/>
    <property type="match status" value="1"/>
</dbReference>
<feature type="transmembrane region" description="Helical" evidence="18">
    <location>
        <begin position="56"/>
        <end position="73"/>
    </location>
</feature>
<keyword evidence="12 18" id="KW-1133">Transmembrane helix</keyword>
<dbReference type="InterPro" id="IPR001750">
    <property type="entry name" value="ND/Mrp_TM"/>
</dbReference>
<dbReference type="EC" id="7.1.1.2" evidence="4 18"/>
<dbReference type="InterPro" id="IPR003917">
    <property type="entry name" value="NADH_UbQ_OxRdtase_chain2"/>
</dbReference>
<dbReference type="EMBL" id="MG989225">
    <property type="protein sequence ID" value="AWU48909.1"/>
    <property type="molecule type" value="Genomic_DNA"/>
</dbReference>
<evidence type="ECO:0000256" key="1">
    <source>
        <dbReference type="ARBA" id="ARBA00003257"/>
    </source>
</evidence>